<evidence type="ECO:0000313" key="6">
    <source>
        <dbReference type="EMBL" id="GGK19453.1"/>
    </source>
</evidence>
<evidence type="ECO:0000256" key="1">
    <source>
        <dbReference type="ARBA" id="ARBA00001947"/>
    </source>
</evidence>
<dbReference type="Gene3D" id="3.60.15.10">
    <property type="entry name" value="Ribonuclease Z/Hydroxyacylglutathione hydrolase-like"/>
    <property type="match status" value="1"/>
</dbReference>
<proteinExistence type="predicted"/>
<evidence type="ECO:0000259" key="5">
    <source>
        <dbReference type="SMART" id="SM00849"/>
    </source>
</evidence>
<protein>
    <submittedName>
        <fullName evidence="6">Hydrolase</fullName>
    </submittedName>
</protein>
<gene>
    <name evidence="6" type="ORF">GCM10011322_02740</name>
</gene>
<keyword evidence="3 6" id="KW-0378">Hydrolase</keyword>
<dbReference type="SUPFAM" id="SSF56281">
    <property type="entry name" value="Metallo-hydrolase/oxidoreductase"/>
    <property type="match status" value="1"/>
</dbReference>
<dbReference type="EMBL" id="BMMF01000001">
    <property type="protein sequence ID" value="GGK19453.1"/>
    <property type="molecule type" value="Genomic_DNA"/>
</dbReference>
<dbReference type="GO" id="GO:0046872">
    <property type="term" value="F:metal ion binding"/>
    <property type="evidence" value="ECO:0007669"/>
    <property type="project" value="UniProtKB-KW"/>
</dbReference>
<evidence type="ECO:0000256" key="4">
    <source>
        <dbReference type="ARBA" id="ARBA00022833"/>
    </source>
</evidence>
<dbReference type="Pfam" id="PF00753">
    <property type="entry name" value="Lactamase_B"/>
    <property type="match status" value="1"/>
</dbReference>
<dbReference type="PANTHER" id="PTHR46233:SF3">
    <property type="entry name" value="HYDROXYACYLGLUTATHIONE HYDROLASE GLOC"/>
    <property type="match status" value="1"/>
</dbReference>
<keyword evidence="2" id="KW-0479">Metal-binding</keyword>
<dbReference type="GO" id="GO:0016787">
    <property type="term" value="F:hydrolase activity"/>
    <property type="evidence" value="ECO:0007669"/>
    <property type="project" value="UniProtKB-KW"/>
</dbReference>
<feature type="domain" description="Metallo-beta-lactamase" evidence="5">
    <location>
        <begin position="21"/>
        <end position="200"/>
    </location>
</feature>
<dbReference type="CDD" id="cd07737">
    <property type="entry name" value="YcbL-like_MBL-fold"/>
    <property type="match status" value="1"/>
</dbReference>
<comment type="caution">
    <text evidence="6">The sequence shown here is derived from an EMBL/GenBank/DDBJ whole genome shotgun (WGS) entry which is preliminary data.</text>
</comment>
<accession>A0A917V277</accession>
<keyword evidence="4" id="KW-0862">Zinc</keyword>
<dbReference type="InterPro" id="IPR036866">
    <property type="entry name" value="RibonucZ/Hydroxyglut_hydro"/>
</dbReference>
<dbReference type="SMART" id="SM00849">
    <property type="entry name" value="Lactamase_B"/>
    <property type="match status" value="1"/>
</dbReference>
<dbReference type="InterPro" id="IPR051453">
    <property type="entry name" value="MBL_Glyoxalase_II"/>
</dbReference>
<dbReference type="InterPro" id="IPR001279">
    <property type="entry name" value="Metallo-B-lactamas"/>
</dbReference>
<organism evidence="6 7">
    <name type="scientific">Salinarimonas ramus</name>
    <dbReference type="NCBI Taxonomy" id="690164"/>
    <lineage>
        <taxon>Bacteria</taxon>
        <taxon>Pseudomonadati</taxon>
        <taxon>Pseudomonadota</taxon>
        <taxon>Alphaproteobacteria</taxon>
        <taxon>Hyphomicrobiales</taxon>
        <taxon>Salinarimonadaceae</taxon>
        <taxon>Salinarimonas</taxon>
    </lineage>
</organism>
<dbReference type="Proteomes" id="UP000600449">
    <property type="component" value="Unassembled WGS sequence"/>
</dbReference>
<evidence type="ECO:0000256" key="3">
    <source>
        <dbReference type="ARBA" id="ARBA00022801"/>
    </source>
</evidence>
<evidence type="ECO:0000256" key="2">
    <source>
        <dbReference type="ARBA" id="ARBA00022723"/>
    </source>
</evidence>
<sequence>MAEQEPRLGAIIVPVTPFQQNCSVLFARDTMRGVVVDPGGDVPNILEAIRQTGATIEAILLTHGHVDHVCGVEELRDALNVPVIGPHPADAMFMGEQLTGTAQAYGLPPARPVTVDRWLDEGDTVEVGGIVFDVLHTPGHSPGSVTYVSKADRFALVGDVVFAGSVGRSDLPGGDHDQLIETIRTKLLPLGDDIAFLCGHGPMSTLGQERQTNPFLVG</sequence>
<dbReference type="PANTHER" id="PTHR46233">
    <property type="entry name" value="HYDROXYACYLGLUTATHIONE HYDROLASE GLOC"/>
    <property type="match status" value="1"/>
</dbReference>
<name>A0A917V277_9HYPH</name>
<comment type="cofactor">
    <cofactor evidence="1">
        <name>Zn(2+)</name>
        <dbReference type="ChEBI" id="CHEBI:29105"/>
    </cofactor>
</comment>
<keyword evidence="7" id="KW-1185">Reference proteome</keyword>
<reference evidence="6 7" key="1">
    <citation type="journal article" date="2014" name="Int. J. Syst. Evol. Microbiol.">
        <title>Complete genome sequence of Corynebacterium casei LMG S-19264T (=DSM 44701T), isolated from a smear-ripened cheese.</title>
        <authorList>
            <consortium name="US DOE Joint Genome Institute (JGI-PGF)"/>
            <person name="Walter F."/>
            <person name="Albersmeier A."/>
            <person name="Kalinowski J."/>
            <person name="Ruckert C."/>
        </authorList>
    </citation>
    <scope>NUCLEOTIDE SEQUENCE [LARGE SCALE GENOMIC DNA]</scope>
    <source>
        <strain evidence="6 7">CGMCC 1.9161</strain>
    </source>
</reference>
<dbReference type="RefSeq" id="WP_188908694.1">
    <property type="nucleotide sequence ID" value="NZ_BMMF01000001.1"/>
</dbReference>
<dbReference type="AlphaFoldDB" id="A0A917V277"/>
<evidence type="ECO:0000313" key="7">
    <source>
        <dbReference type="Proteomes" id="UP000600449"/>
    </source>
</evidence>